<organism evidence="1 2">
    <name type="scientific">Pseudomonas amygdali pv. lachrymans str. M301315</name>
    <dbReference type="NCBI Taxonomy" id="629260"/>
    <lineage>
        <taxon>Bacteria</taxon>
        <taxon>Pseudomonadati</taxon>
        <taxon>Pseudomonadota</taxon>
        <taxon>Gammaproteobacteria</taxon>
        <taxon>Pseudomonadales</taxon>
        <taxon>Pseudomonadaceae</taxon>
        <taxon>Pseudomonas</taxon>
        <taxon>Pseudomonas amygdali</taxon>
    </lineage>
</organism>
<accession>A0AAD0PQP2</accession>
<gene>
    <name evidence="1" type="ORF">PLA107_000580</name>
</gene>
<dbReference type="AlphaFoldDB" id="A0AAD0PQP2"/>
<evidence type="ECO:0000313" key="1">
    <source>
        <dbReference type="EMBL" id="AXH53999.1"/>
    </source>
</evidence>
<evidence type="ECO:0000313" key="2">
    <source>
        <dbReference type="Proteomes" id="UP000006426"/>
    </source>
</evidence>
<name>A0AAD0PQP2_PSEAV</name>
<dbReference type="Proteomes" id="UP000006426">
    <property type="component" value="Chromosome"/>
</dbReference>
<dbReference type="EMBL" id="CP031225">
    <property type="protein sequence ID" value="AXH53999.1"/>
    <property type="molecule type" value="Genomic_DNA"/>
</dbReference>
<protein>
    <submittedName>
        <fullName evidence="1">Uncharacterized protein</fullName>
    </submittedName>
</protein>
<sequence>MVSSGWLRTAFYRLGPLNLGDAGANILPRQPASQGSNLHASAPCWVFCFKSRLSGDLNASAEKSTHRYGAAIWCVDSFWCVDGRVYDNWLNVEQFPL</sequence>
<reference evidence="1 2" key="1">
    <citation type="journal article" date="2011" name="PLoS Pathog.">
        <title>Dynamic evolution of pathogenicity revealed by sequencing and comparative genomics of 19 Pseudomonas syringae isolates.</title>
        <authorList>
            <person name="Baltrus D.A."/>
            <person name="Nishimura M.T."/>
            <person name="Romanchuk A."/>
            <person name="Chang J.H."/>
            <person name="Mukhtar M.S."/>
            <person name="Cherkis K."/>
            <person name="Roach J."/>
            <person name="Grant S.R."/>
            <person name="Jones C.D."/>
            <person name="Dangl J.L."/>
        </authorList>
    </citation>
    <scope>NUCLEOTIDE SEQUENCE [LARGE SCALE GENOMIC DNA]</scope>
    <source>
        <strain evidence="1 2">M301315</strain>
    </source>
</reference>
<proteinExistence type="predicted"/>